<dbReference type="RefSeq" id="WP_021130480.1">
    <property type="nucleotide sequence ID" value="NZ_AQPH01000001.1"/>
</dbReference>
<organism evidence="1 2">
    <name type="scientific">Magnetospirillum fulvum MGU-K5</name>
    <dbReference type="NCBI Taxonomy" id="1316936"/>
    <lineage>
        <taxon>Bacteria</taxon>
        <taxon>Pseudomonadati</taxon>
        <taxon>Pseudomonadota</taxon>
        <taxon>Alphaproteobacteria</taxon>
        <taxon>Rhodospirillales</taxon>
        <taxon>Rhodospirillaceae</taxon>
        <taxon>Magnetospirillum</taxon>
    </lineage>
</organism>
<dbReference type="Proteomes" id="UP000015350">
    <property type="component" value="Unassembled WGS sequence"/>
</dbReference>
<dbReference type="EMBL" id="AQPH01000001">
    <property type="protein sequence ID" value="EPY03534.1"/>
    <property type="molecule type" value="Genomic_DNA"/>
</dbReference>
<sequence>MPDLIATIGPRSLILDEDGLVSLIEGGSVCMGPISITDAIDSATVVASGRSDHHSVTALVNMLALAVLALASDAEG</sequence>
<accession>S9SFL8</accession>
<dbReference type="AlphaFoldDB" id="S9SFL8"/>
<gene>
    <name evidence="1" type="ORF">K678_00445</name>
</gene>
<protein>
    <submittedName>
        <fullName evidence="1">Uncharacterized protein</fullName>
    </submittedName>
</protein>
<proteinExistence type="predicted"/>
<dbReference type="STRING" id="1316936.K678_00445"/>
<evidence type="ECO:0000313" key="1">
    <source>
        <dbReference type="EMBL" id="EPY03534.1"/>
    </source>
</evidence>
<comment type="caution">
    <text evidence="1">The sequence shown here is derived from an EMBL/GenBank/DDBJ whole genome shotgun (WGS) entry which is preliminary data.</text>
</comment>
<reference evidence="1 2" key="1">
    <citation type="submission" date="2013-04" db="EMBL/GenBank/DDBJ databases">
        <authorList>
            <person name="Kuznetsov B."/>
            <person name="Ivanovsky R."/>
        </authorList>
    </citation>
    <scope>NUCLEOTIDE SEQUENCE [LARGE SCALE GENOMIC DNA]</scope>
    <source>
        <strain evidence="1 2">MGU-K5</strain>
    </source>
</reference>
<name>S9SFL8_MAGFU</name>
<evidence type="ECO:0000313" key="2">
    <source>
        <dbReference type="Proteomes" id="UP000015350"/>
    </source>
</evidence>